<dbReference type="Proteomes" id="UP000236594">
    <property type="component" value="Unassembled WGS sequence"/>
</dbReference>
<evidence type="ECO:0000313" key="2">
    <source>
        <dbReference type="Proteomes" id="UP000236594"/>
    </source>
</evidence>
<dbReference type="Gene3D" id="2.180.10.10">
    <property type="entry name" value="RHS repeat-associated core"/>
    <property type="match status" value="1"/>
</dbReference>
<name>A0A316XB66_9FLAO</name>
<proteinExistence type="predicted"/>
<gene>
    <name evidence="1" type="ORF">C1631_000040</name>
</gene>
<reference evidence="1 2" key="1">
    <citation type="submission" date="2018-04" db="EMBL/GenBank/DDBJ databases">
        <title>Draft Genome Sequence of Phosphate-Solubilizing Chryseobacterium sp. ISE14 that is a Biocontrol and Plant Growth-Promoting Rhizobacterium Isolated from Cucumber.</title>
        <authorList>
            <person name="Jeong J.-J."/>
            <person name="Sang M.K."/>
            <person name="Choi I.-G."/>
            <person name="Kim K.D."/>
        </authorList>
    </citation>
    <scope>NUCLEOTIDE SEQUENCE [LARGE SCALE GENOMIC DNA]</scope>
    <source>
        <strain evidence="1 2">ISE14</strain>
    </source>
</reference>
<dbReference type="OrthoDB" id="2972467at2"/>
<evidence type="ECO:0008006" key="3">
    <source>
        <dbReference type="Google" id="ProtNLM"/>
    </source>
</evidence>
<dbReference type="InterPro" id="IPR022385">
    <property type="entry name" value="Rhs_assc_core"/>
</dbReference>
<evidence type="ECO:0000313" key="1">
    <source>
        <dbReference type="EMBL" id="PWN71055.1"/>
    </source>
</evidence>
<comment type="caution">
    <text evidence="1">The sequence shown here is derived from an EMBL/GenBank/DDBJ whole genome shotgun (WGS) entry which is preliminary data.</text>
</comment>
<dbReference type="PANTHER" id="PTHR32305">
    <property type="match status" value="1"/>
</dbReference>
<dbReference type="PANTHER" id="PTHR32305:SF15">
    <property type="entry name" value="PROTEIN RHSA-RELATED"/>
    <property type="match status" value="1"/>
</dbReference>
<dbReference type="AlphaFoldDB" id="A0A316XB66"/>
<keyword evidence="2" id="KW-1185">Reference proteome</keyword>
<sequence length="339" mass="36028">MGSGSGVEIIEESNYYPFGLKHEGYNILTGNAAYQYKYNGKELQETGMYDYGARMYMSDLGRWGVIDPAAELGRRFSPYNYAFDNPVMFIDPDGMWPWPTWGQVKSFGKGAWNTTVGMIKGLGTSNGISGVLQGSREFNKIYNAYQTGEASAAVKQYGKSLYETSGAKAIVQTAKGVAKGDAESIGSATVLVAAAVISHKAAGGTKAGGKVAAVETSTMNELTNAVKEKAAQLKENKQFVATVSGAELNGQTVIATSGNAPSVIAPQLEAVVNELGGLNTLNESSGNRVGCCSEFNGGNQLLLDNPSATPGQINFTEAIRPRNGKVIQMCENCKKTFDR</sequence>
<dbReference type="InterPro" id="IPR050708">
    <property type="entry name" value="T6SS_VgrG/RHS"/>
</dbReference>
<organism evidence="1 2">
    <name type="scientific">Chryseobacterium phosphatilyticum</name>
    <dbReference type="NCBI Taxonomy" id="475075"/>
    <lineage>
        <taxon>Bacteria</taxon>
        <taxon>Pseudomonadati</taxon>
        <taxon>Bacteroidota</taxon>
        <taxon>Flavobacteriia</taxon>
        <taxon>Flavobacteriales</taxon>
        <taxon>Weeksellaceae</taxon>
        <taxon>Chryseobacterium group</taxon>
        <taxon>Chryseobacterium</taxon>
    </lineage>
</organism>
<protein>
    <recommendedName>
        <fullName evidence="3">RHS repeat-associated core domain-containing protein</fullName>
    </recommendedName>
</protein>
<dbReference type="EMBL" id="PPED02000001">
    <property type="protein sequence ID" value="PWN71055.1"/>
    <property type="molecule type" value="Genomic_DNA"/>
</dbReference>
<accession>A0A316XB66</accession>
<dbReference type="NCBIfam" id="TIGR03696">
    <property type="entry name" value="Rhs_assc_core"/>
    <property type="match status" value="1"/>
</dbReference>